<evidence type="ECO:0000256" key="4">
    <source>
        <dbReference type="PROSITE-ProRule" id="PRU10055"/>
    </source>
</evidence>
<evidence type="ECO:0000256" key="5">
    <source>
        <dbReference type="RuleBase" id="RU003690"/>
    </source>
</evidence>
<dbReference type="EMBL" id="BMNY01000002">
    <property type="protein sequence ID" value="GGM77067.1"/>
    <property type="molecule type" value="Genomic_DNA"/>
</dbReference>
<dbReference type="PANTHER" id="PTHR10353:SF209">
    <property type="entry name" value="GALACTOLIPID GALACTOSYLTRANSFERASE SFR2, CHLOROPLASTIC"/>
    <property type="match status" value="1"/>
</dbReference>
<keyword evidence="3" id="KW-0326">Glycosidase</keyword>
<dbReference type="InterPro" id="IPR017853">
    <property type="entry name" value="GH"/>
</dbReference>
<dbReference type="Gene3D" id="3.20.20.80">
    <property type="entry name" value="Glycosidases"/>
    <property type="match status" value="1"/>
</dbReference>
<proteinExistence type="inferred from homology"/>
<dbReference type="AlphaFoldDB" id="A0AA37FBQ7"/>
<sequence length="484" mass="54892">MGYSLAGFQSEMGISEEDRNSDWWAWVHDPVNIGTGIVSGDLPENGIGYWDLYERYHNLAVETGMDTARLGIEWSRIFPESTAGVKVTVDYDGHDLVSVDVDDRALEHLDRLANMRAVEHYRKIFSDVRERGMKLIINAYHWPIPIYLHDPIESRDSGLRNKRNGWLNHDTVVEFVKYAKYIAWKFEDLADMFSIMNEPNVVCGAGYFNPKAGFPPGFPSPEGGLLAKKHEIEAIARAYDAMKEATGKPVGLIMANGDIQAFSDEDHEAAEVATHSERYSFVDPLRTGEMKWVEALSQGRSFREKSAGYREDLADKLDWIGVNYYSRSVVRKSGQGYRVLGGYGYSATAGMRSKGGREVSDSGWEVYPEGLLNVLSSYWERYGLPMIVTENGIADASDRLRPGYLVSHMKYVERAIEKGMDVRGYLHWSLLDNYEWASGFSMKFGLYGVDLRTKKVQTRPSALVFKEIARARCVPEELEWMVQE</sequence>
<dbReference type="InterPro" id="IPR001360">
    <property type="entry name" value="Glyco_hydro_1"/>
</dbReference>
<feature type="active site" description="Nucleophile" evidence="4">
    <location>
        <position position="390"/>
    </location>
</feature>
<dbReference type="PANTHER" id="PTHR10353">
    <property type="entry name" value="GLYCOSYL HYDROLASE"/>
    <property type="match status" value="1"/>
</dbReference>
<comment type="similarity">
    <text evidence="1 5">Belongs to the glycosyl hydrolase 1 family.</text>
</comment>
<evidence type="ECO:0000256" key="1">
    <source>
        <dbReference type="ARBA" id="ARBA00010838"/>
    </source>
</evidence>
<gene>
    <name evidence="6" type="ORF">GCM10007108_13920</name>
</gene>
<dbReference type="Pfam" id="PF00232">
    <property type="entry name" value="Glyco_hydro_1"/>
    <property type="match status" value="1"/>
</dbReference>
<protein>
    <submittedName>
        <fullName evidence="6">Beta-galactosidase</fullName>
    </submittedName>
</protein>
<comment type="caution">
    <text evidence="6">The sequence shown here is derived from an EMBL/GenBank/DDBJ whole genome shotgun (WGS) entry which is preliminary data.</text>
</comment>
<accession>A0AA37FBQ7</accession>
<evidence type="ECO:0000313" key="6">
    <source>
        <dbReference type="EMBL" id="GGM77067.1"/>
    </source>
</evidence>
<organism evidence="6 7">
    <name type="scientific">Thermogymnomonas acidicola</name>
    <dbReference type="NCBI Taxonomy" id="399579"/>
    <lineage>
        <taxon>Archaea</taxon>
        <taxon>Methanobacteriati</taxon>
        <taxon>Thermoplasmatota</taxon>
        <taxon>Thermoplasmata</taxon>
        <taxon>Thermoplasmatales</taxon>
        <taxon>Thermogymnomonas</taxon>
    </lineage>
</organism>
<dbReference type="GO" id="GO:0008422">
    <property type="term" value="F:beta-glucosidase activity"/>
    <property type="evidence" value="ECO:0007669"/>
    <property type="project" value="TreeGrafter"/>
</dbReference>
<evidence type="ECO:0000256" key="3">
    <source>
        <dbReference type="ARBA" id="ARBA00023295"/>
    </source>
</evidence>
<dbReference type="InterPro" id="IPR053427">
    <property type="entry name" value="Beta-galactosidase"/>
</dbReference>
<keyword evidence="7" id="KW-1185">Reference proteome</keyword>
<reference evidence="6" key="2">
    <citation type="submission" date="2022-09" db="EMBL/GenBank/DDBJ databases">
        <authorList>
            <person name="Sun Q."/>
            <person name="Ohkuma M."/>
        </authorList>
    </citation>
    <scope>NUCLEOTIDE SEQUENCE</scope>
    <source>
        <strain evidence="6">JCM 13583</strain>
    </source>
</reference>
<dbReference type="NCBIfam" id="NF041004">
    <property type="entry name" value="Beta_gal_BgaS"/>
    <property type="match status" value="1"/>
</dbReference>
<dbReference type="PRINTS" id="PR00131">
    <property type="entry name" value="GLHYDRLASE1"/>
</dbReference>
<keyword evidence="2" id="KW-0378">Hydrolase</keyword>
<name>A0AA37FBQ7_9ARCH</name>
<dbReference type="Proteomes" id="UP000632195">
    <property type="component" value="Unassembled WGS sequence"/>
</dbReference>
<dbReference type="GO" id="GO:0005975">
    <property type="term" value="P:carbohydrate metabolic process"/>
    <property type="evidence" value="ECO:0007669"/>
    <property type="project" value="InterPro"/>
</dbReference>
<dbReference type="PROSITE" id="PS00572">
    <property type="entry name" value="GLYCOSYL_HYDROL_F1_1"/>
    <property type="match status" value="1"/>
</dbReference>
<reference evidence="6" key="1">
    <citation type="journal article" date="2014" name="Int. J. Syst. Evol. Microbiol.">
        <title>Complete genome sequence of Corynebacterium casei LMG S-19264T (=DSM 44701T), isolated from a smear-ripened cheese.</title>
        <authorList>
            <consortium name="US DOE Joint Genome Institute (JGI-PGF)"/>
            <person name="Walter F."/>
            <person name="Albersmeier A."/>
            <person name="Kalinowski J."/>
            <person name="Ruckert C."/>
        </authorList>
    </citation>
    <scope>NUCLEOTIDE SEQUENCE</scope>
    <source>
        <strain evidence="6">JCM 13583</strain>
    </source>
</reference>
<dbReference type="InterPro" id="IPR018120">
    <property type="entry name" value="Glyco_hydro_1_AS"/>
</dbReference>
<evidence type="ECO:0000256" key="2">
    <source>
        <dbReference type="ARBA" id="ARBA00022801"/>
    </source>
</evidence>
<dbReference type="SUPFAM" id="SSF51445">
    <property type="entry name" value="(Trans)glycosidases"/>
    <property type="match status" value="1"/>
</dbReference>
<evidence type="ECO:0000313" key="7">
    <source>
        <dbReference type="Proteomes" id="UP000632195"/>
    </source>
</evidence>